<dbReference type="Pfam" id="PF03176">
    <property type="entry name" value="MMPL"/>
    <property type="match status" value="1"/>
</dbReference>
<feature type="domain" description="Membrane transport protein MMPL" evidence="8">
    <location>
        <begin position="178"/>
        <end position="337"/>
    </location>
</feature>
<organism evidence="9">
    <name type="scientific">mine drainage metagenome</name>
    <dbReference type="NCBI Taxonomy" id="410659"/>
    <lineage>
        <taxon>unclassified sequences</taxon>
        <taxon>metagenomes</taxon>
        <taxon>ecological metagenomes</taxon>
    </lineage>
</organism>
<keyword evidence="4 7" id="KW-0812">Transmembrane</keyword>
<gene>
    <name evidence="9" type="ORF">B2A_07827</name>
</gene>
<comment type="similarity">
    <text evidence="2">Belongs to the resistance-nodulation-cell division (RND) (TC 2.A.6) family. MmpL subfamily.</text>
</comment>
<evidence type="ECO:0000313" key="9">
    <source>
        <dbReference type="EMBL" id="EQD48884.1"/>
    </source>
</evidence>
<evidence type="ECO:0000256" key="5">
    <source>
        <dbReference type="ARBA" id="ARBA00022989"/>
    </source>
</evidence>
<feature type="transmembrane region" description="Helical" evidence="7">
    <location>
        <begin position="250"/>
        <end position="270"/>
    </location>
</feature>
<dbReference type="SUPFAM" id="SSF82866">
    <property type="entry name" value="Multidrug efflux transporter AcrB transmembrane domain"/>
    <property type="match status" value="1"/>
</dbReference>
<dbReference type="PANTHER" id="PTHR33406:SF6">
    <property type="entry name" value="MEMBRANE PROTEIN YDGH-RELATED"/>
    <property type="match status" value="1"/>
</dbReference>
<feature type="transmembrane region" description="Helical" evidence="7">
    <location>
        <begin position="277"/>
        <end position="294"/>
    </location>
</feature>
<keyword evidence="5 7" id="KW-1133">Transmembrane helix</keyword>
<dbReference type="AlphaFoldDB" id="T1B7A6"/>
<feature type="transmembrane region" description="Helical" evidence="7">
    <location>
        <begin position="56"/>
        <end position="78"/>
    </location>
</feature>
<keyword evidence="3" id="KW-1003">Cell membrane</keyword>
<evidence type="ECO:0000256" key="3">
    <source>
        <dbReference type="ARBA" id="ARBA00022475"/>
    </source>
</evidence>
<protein>
    <recommendedName>
        <fullName evidence="8">Membrane transport protein MMPL domain-containing protein</fullName>
    </recommendedName>
</protein>
<dbReference type="EMBL" id="AUZZ01005628">
    <property type="protein sequence ID" value="EQD48884.1"/>
    <property type="molecule type" value="Genomic_DNA"/>
</dbReference>
<comment type="subcellular location">
    <subcellularLocation>
        <location evidence="1">Cell membrane</location>
        <topology evidence="1">Multi-pass membrane protein</topology>
    </subcellularLocation>
</comment>
<evidence type="ECO:0000256" key="2">
    <source>
        <dbReference type="ARBA" id="ARBA00010157"/>
    </source>
</evidence>
<dbReference type="GO" id="GO:0005886">
    <property type="term" value="C:plasma membrane"/>
    <property type="evidence" value="ECO:0007669"/>
    <property type="project" value="UniProtKB-SubCell"/>
</dbReference>
<proteinExistence type="inferred from homology"/>
<keyword evidence="6 7" id="KW-0472">Membrane</keyword>
<feature type="transmembrane region" description="Helical" evidence="7">
    <location>
        <begin position="306"/>
        <end position="328"/>
    </location>
</feature>
<feature type="non-terminal residue" evidence="9">
    <location>
        <position position="1"/>
    </location>
</feature>
<evidence type="ECO:0000259" key="8">
    <source>
        <dbReference type="Pfam" id="PF03176"/>
    </source>
</evidence>
<feature type="non-terminal residue" evidence="9">
    <location>
        <position position="338"/>
    </location>
</feature>
<dbReference type="PANTHER" id="PTHR33406">
    <property type="entry name" value="MEMBRANE PROTEIN MJ1562-RELATED"/>
    <property type="match status" value="1"/>
</dbReference>
<evidence type="ECO:0000256" key="4">
    <source>
        <dbReference type="ARBA" id="ARBA00022692"/>
    </source>
</evidence>
<dbReference type="Gene3D" id="1.20.1640.10">
    <property type="entry name" value="Multidrug efflux transporter AcrB transmembrane domain"/>
    <property type="match status" value="1"/>
</dbReference>
<dbReference type="InterPro" id="IPR050545">
    <property type="entry name" value="Mycobact_MmpL"/>
</dbReference>
<reference evidence="9" key="2">
    <citation type="journal article" date="2014" name="ISME J.">
        <title>Microbial stratification in low pH oxic and suboxic macroscopic growths along an acid mine drainage.</title>
        <authorList>
            <person name="Mendez-Garcia C."/>
            <person name="Mesa V."/>
            <person name="Sprenger R.R."/>
            <person name="Richter M."/>
            <person name="Diez M.S."/>
            <person name="Solano J."/>
            <person name="Bargiela R."/>
            <person name="Golyshina O.V."/>
            <person name="Manteca A."/>
            <person name="Ramos J.L."/>
            <person name="Gallego J.R."/>
            <person name="Llorente I."/>
            <person name="Martins Dos Santos V.A."/>
            <person name="Jensen O.N."/>
            <person name="Pelaez A.I."/>
            <person name="Sanchez J."/>
            <person name="Ferrer M."/>
        </authorList>
    </citation>
    <scope>NUCLEOTIDE SEQUENCE</scope>
</reference>
<reference evidence="9" key="1">
    <citation type="submission" date="2013-08" db="EMBL/GenBank/DDBJ databases">
        <authorList>
            <person name="Mendez C."/>
            <person name="Richter M."/>
            <person name="Ferrer M."/>
            <person name="Sanchez J."/>
        </authorList>
    </citation>
    <scope>NUCLEOTIDE SEQUENCE</scope>
</reference>
<dbReference type="InterPro" id="IPR004869">
    <property type="entry name" value="MMPL_dom"/>
</dbReference>
<name>T1B7A6_9ZZZZ</name>
<evidence type="ECO:0000256" key="1">
    <source>
        <dbReference type="ARBA" id="ARBA00004651"/>
    </source>
</evidence>
<accession>T1B7A6</accession>
<sequence length="338" mass="36329">LTLVPAGLRLLGPRIFWPTSGARFERHAATVRDRLRSERTYFFLAGRLSQRRPRSIVSLILLVSIPLGLIALSVPISYDFYRQLPSGSSATDGLTELGRQFGPGFAFPSTALLTFQSRLVNGTTVNATEFSDLANLTQRVGGVAGVARVQSLVGPGGAPLSDWLEFARLPPAVQLDLHELVTTYVGLDGRTALIGIQTNVSGLSVTAIQAIDSVAASVHAYAQGHPGLERAAYAGGAPATRDLAQQTSQATVRLIVAVSIGLFVVLALVLRSWILPLMAVGTIGLSILWSWALTDLTLQQGLGLPLFFFVPTVLFILILGLGIDYNIFLLTRVREERM</sequence>
<evidence type="ECO:0000256" key="7">
    <source>
        <dbReference type="SAM" id="Phobius"/>
    </source>
</evidence>
<evidence type="ECO:0000256" key="6">
    <source>
        <dbReference type="ARBA" id="ARBA00023136"/>
    </source>
</evidence>
<comment type="caution">
    <text evidence="9">The sequence shown here is derived from an EMBL/GenBank/DDBJ whole genome shotgun (WGS) entry which is preliminary data.</text>
</comment>